<evidence type="ECO:0000313" key="9">
    <source>
        <dbReference type="Proteomes" id="UP000054481"/>
    </source>
</evidence>
<organism evidence="8 9">
    <name type="scientific">Hirsutella minnesotensis 3608</name>
    <dbReference type="NCBI Taxonomy" id="1043627"/>
    <lineage>
        <taxon>Eukaryota</taxon>
        <taxon>Fungi</taxon>
        <taxon>Dikarya</taxon>
        <taxon>Ascomycota</taxon>
        <taxon>Pezizomycotina</taxon>
        <taxon>Sordariomycetes</taxon>
        <taxon>Hypocreomycetidae</taxon>
        <taxon>Hypocreales</taxon>
        <taxon>Ophiocordycipitaceae</taxon>
        <taxon>Hirsutella</taxon>
    </lineage>
</organism>
<keyword evidence="9" id="KW-1185">Reference proteome</keyword>
<evidence type="ECO:0000313" key="8">
    <source>
        <dbReference type="EMBL" id="KJZ77140.1"/>
    </source>
</evidence>
<name>A0A0F7ZQF1_9HYPO</name>
<dbReference type="EMBL" id="KQ030508">
    <property type="protein sequence ID" value="KJZ77140.1"/>
    <property type="molecule type" value="Genomic_DNA"/>
</dbReference>
<dbReference type="InterPro" id="IPR006968">
    <property type="entry name" value="RUS_fam"/>
</dbReference>
<accession>A0A0F7ZQF1</accession>
<evidence type="ECO:0000256" key="6">
    <source>
        <dbReference type="SAM" id="MobiDB-lite"/>
    </source>
</evidence>
<proteinExistence type="inferred from homology"/>
<evidence type="ECO:0000256" key="3">
    <source>
        <dbReference type="ARBA" id="ARBA00022692"/>
    </source>
</evidence>
<dbReference type="InterPro" id="IPR054549">
    <property type="entry name" value="UVB_sens_RUS_dom"/>
</dbReference>
<evidence type="ECO:0000256" key="2">
    <source>
        <dbReference type="ARBA" id="ARBA00007558"/>
    </source>
</evidence>
<dbReference type="Pfam" id="PF04884">
    <property type="entry name" value="UVB_sens_prot"/>
    <property type="match status" value="1"/>
</dbReference>
<dbReference type="PANTHER" id="PTHR12770">
    <property type="entry name" value="RUS1 FAMILY PROTEIN C16ORF58"/>
    <property type="match status" value="1"/>
</dbReference>
<dbReference type="PANTHER" id="PTHR12770:SF31">
    <property type="entry name" value="RUS FAMILY MEMBER 1"/>
    <property type="match status" value="1"/>
</dbReference>
<dbReference type="GO" id="GO:0016020">
    <property type="term" value="C:membrane"/>
    <property type="evidence" value="ECO:0007669"/>
    <property type="project" value="UniProtKB-SubCell"/>
</dbReference>
<evidence type="ECO:0000256" key="1">
    <source>
        <dbReference type="ARBA" id="ARBA00004370"/>
    </source>
</evidence>
<keyword evidence="5" id="KW-0472">Membrane</keyword>
<protein>
    <recommendedName>
        <fullName evidence="7">Protein root UVB sensitive/RUS domain-containing protein</fullName>
    </recommendedName>
</protein>
<dbReference type="AlphaFoldDB" id="A0A0F7ZQF1"/>
<feature type="region of interest" description="Disordered" evidence="6">
    <location>
        <begin position="1"/>
        <end position="22"/>
    </location>
</feature>
<keyword evidence="3" id="KW-0812">Transmembrane</keyword>
<dbReference type="OrthoDB" id="364779at2759"/>
<gene>
    <name evidence="8" type="ORF">HIM_03461</name>
</gene>
<feature type="domain" description="Protein root UVB sensitive/RUS" evidence="7">
    <location>
        <begin position="76"/>
        <end position="312"/>
    </location>
</feature>
<comment type="subcellular location">
    <subcellularLocation>
        <location evidence="1">Membrane</location>
    </subcellularLocation>
</comment>
<sequence>MTDNSTRSRGLEPVSRPDFDSDADSDLAFAPLINSGREIQVVELSKSGYDPRLWLRPPNSAPVRVHNEKDLLFSRSLSEWRKFLFAAFLPVDFPNSVSEDYLAYQAYDSLQAFFSTITSILSSRALLEGLGVGDANSSATLAMLLTILRDAISHVATIIFAHRFGLHIEPEAKRYRFLADLFNDTAFFLELWSPYLGFWGKGFALCIGEALRAMCGVAAGASKAALSLHFAKSDNLSELSAKEASQETAVSLIGLAIGTIVVRLVEDQRAVITLVVLLVLAHLWTNYHGVRSVHMDSFNKQRASILYSIYKESSVVPSPKQVALKERILTWDGIIRNARNEPVFRIDFAKSFGDAMSADGTGDEIVAVDGLMHTRFIRPYAPGQLGKIKILLWERAEAKHALLAWFMAMDTAWVANNDTPYGDAKSNDLDKPQAVDVDERAGNTDRPGPRAFDDLLWDNLPRCGWDLDMAVMEGGEGVRLDVRASKHKTE</sequence>
<evidence type="ECO:0000259" key="7">
    <source>
        <dbReference type="Pfam" id="PF04884"/>
    </source>
</evidence>
<dbReference type="Proteomes" id="UP000054481">
    <property type="component" value="Unassembled WGS sequence"/>
</dbReference>
<evidence type="ECO:0000256" key="5">
    <source>
        <dbReference type="ARBA" id="ARBA00023136"/>
    </source>
</evidence>
<evidence type="ECO:0000256" key="4">
    <source>
        <dbReference type="ARBA" id="ARBA00022989"/>
    </source>
</evidence>
<keyword evidence="4" id="KW-1133">Transmembrane helix</keyword>
<comment type="similarity">
    <text evidence="2">Belongs to the RUS1 family.</text>
</comment>
<reference evidence="8 9" key="1">
    <citation type="journal article" date="2014" name="Genome Biol. Evol.">
        <title>Comparative genomics and transcriptomics analyses reveal divergent lifestyle features of nematode endoparasitic fungus Hirsutella minnesotensis.</title>
        <authorList>
            <person name="Lai Y."/>
            <person name="Liu K."/>
            <person name="Zhang X."/>
            <person name="Zhang X."/>
            <person name="Li K."/>
            <person name="Wang N."/>
            <person name="Shu C."/>
            <person name="Wu Y."/>
            <person name="Wang C."/>
            <person name="Bushley K.E."/>
            <person name="Xiang M."/>
            <person name="Liu X."/>
        </authorList>
    </citation>
    <scope>NUCLEOTIDE SEQUENCE [LARGE SCALE GENOMIC DNA]</scope>
    <source>
        <strain evidence="8 9">3608</strain>
    </source>
</reference>